<dbReference type="InterPro" id="IPR001611">
    <property type="entry name" value="Leu-rich_rpt"/>
</dbReference>
<dbReference type="GO" id="GO:0005829">
    <property type="term" value="C:cytosol"/>
    <property type="evidence" value="ECO:0007669"/>
    <property type="project" value="TreeGrafter"/>
</dbReference>
<reference evidence="15 16" key="1">
    <citation type="submission" date="2019-07" db="EMBL/GenBank/DDBJ databases">
        <title>Genomes of Cafeteria roenbergensis.</title>
        <authorList>
            <person name="Fischer M.G."/>
            <person name="Hackl T."/>
            <person name="Roman M."/>
        </authorList>
    </citation>
    <scope>NUCLEOTIDE SEQUENCE [LARGE SCALE GENOMIC DNA]</scope>
    <source>
        <strain evidence="11 16">BVI</strain>
        <strain evidence="12 18">Cflag</strain>
        <strain evidence="14 15">E4-10P</strain>
        <strain evidence="13 17">RCC970-E3</strain>
    </source>
</reference>
<feature type="transmembrane region" description="Helical" evidence="10">
    <location>
        <begin position="485"/>
        <end position="506"/>
    </location>
</feature>
<dbReference type="GO" id="GO:0031267">
    <property type="term" value="F:small GTPase binding"/>
    <property type="evidence" value="ECO:0007669"/>
    <property type="project" value="TreeGrafter"/>
</dbReference>
<evidence type="ECO:0000313" key="13">
    <source>
        <dbReference type="EMBL" id="KAA0170185.1"/>
    </source>
</evidence>
<dbReference type="AlphaFoldDB" id="A0A5A8DI66"/>
<dbReference type="EMBL" id="VLTM01000014">
    <property type="protein sequence ID" value="KAA0165085.1"/>
    <property type="molecule type" value="Genomic_DNA"/>
</dbReference>
<feature type="transmembrane region" description="Helical" evidence="10">
    <location>
        <begin position="541"/>
        <end position="562"/>
    </location>
</feature>
<dbReference type="GO" id="GO:0048471">
    <property type="term" value="C:perinuclear region of cytoplasm"/>
    <property type="evidence" value="ECO:0007669"/>
    <property type="project" value="TreeGrafter"/>
</dbReference>
<dbReference type="Proteomes" id="UP000322899">
    <property type="component" value="Unassembled WGS sequence"/>
</dbReference>
<proteinExistence type="predicted"/>
<dbReference type="GO" id="GO:0016020">
    <property type="term" value="C:membrane"/>
    <property type="evidence" value="ECO:0007669"/>
    <property type="project" value="UniProtKB-SubCell"/>
</dbReference>
<dbReference type="GO" id="GO:0005096">
    <property type="term" value="F:GTPase activator activity"/>
    <property type="evidence" value="ECO:0007669"/>
    <property type="project" value="UniProtKB-KW"/>
</dbReference>
<feature type="transmembrane region" description="Helical" evidence="10">
    <location>
        <begin position="423"/>
        <end position="443"/>
    </location>
</feature>
<gene>
    <name evidence="14" type="ORF">FNF27_02981</name>
    <name evidence="13" type="ORF">FNF28_01606</name>
    <name evidence="11" type="ORF">FNF29_02086</name>
    <name evidence="12" type="ORF">FNF31_02098</name>
</gene>
<evidence type="ECO:0000256" key="4">
    <source>
        <dbReference type="ARBA" id="ARBA00022692"/>
    </source>
</evidence>
<keyword evidence="8" id="KW-0862">Zinc</keyword>
<feature type="compositionally biased region" description="Gly residues" evidence="9">
    <location>
        <begin position="315"/>
        <end position="346"/>
    </location>
</feature>
<evidence type="ECO:0000313" key="17">
    <source>
        <dbReference type="Proteomes" id="UP000324907"/>
    </source>
</evidence>
<dbReference type="Proteomes" id="UP000324907">
    <property type="component" value="Unassembled WGS sequence"/>
</dbReference>
<organism evidence="12 18">
    <name type="scientific">Cafeteria roenbergensis</name>
    <name type="common">Marine flagellate</name>
    <dbReference type="NCBI Taxonomy" id="33653"/>
    <lineage>
        <taxon>Eukaryota</taxon>
        <taxon>Sar</taxon>
        <taxon>Stramenopiles</taxon>
        <taxon>Bigyra</taxon>
        <taxon>Opalozoa</taxon>
        <taxon>Bicosoecida</taxon>
        <taxon>Cafeteriaceae</taxon>
        <taxon>Cafeteria</taxon>
    </lineage>
</organism>
<dbReference type="Pfam" id="PF03006">
    <property type="entry name" value="HlyIII"/>
    <property type="match status" value="1"/>
</dbReference>
<dbReference type="GO" id="GO:0005634">
    <property type="term" value="C:nucleus"/>
    <property type="evidence" value="ECO:0007669"/>
    <property type="project" value="TreeGrafter"/>
</dbReference>
<feature type="compositionally biased region" description="Acidic residues" evidence="9">
    <location>
        <begin position="246"/>
        <end position="268"/>
    </location>
</feature>
<evidence type="ECO:0000256" key="3">
    <source>
        <dbReference type="ARBA" id="ARBA00022614"/>
    </source>
</evidence>
<keyword evidence="5" id="KW-0677">Repeat</keyword>
<dbReference type="GO" id="GO:0006913">
    <property type="term" value="P:nucleocytoplasmic transport"/>
    <property type="evidence" value="ECO:0007669"/>
    <property type="project" value="TreeGrafter"/>
</dbReference>
<evidence type="ECO:0000256" key="2">
    <source>
        <dbReference type="ARBA" id="ARBA00022468"/>
    </source>
</evidence>
<keyword evidence="4 10" id="KW-0812">Transmembrane</keyword>
<evidence type="ECO:0000313" key="11">
    <source>
        <dbReference type="EMBL" id="KAA0154942.1"/>
    </source>
</evidence>
<evidence type="ECO:0008006" key="19">
    <source>
        <dbReference type="Google" id="ProtNLM"/>
    </source>
</evidence>
<evidence type="ECO:0000313" key="18">
    <source>
        <dbReference type="Proteomes" id="UP000325113"/>
    </source>
</evidence>
<comment type="caution">
    <text evidence="12">The sequence shown here is derived from an EMBL/GenBank/DDBJ whole genome shotgun (WGS) entry which is preliminary data.</text>
</comment>
<sequence>MDTAAEACSPAVLIDPRVDVYFELCTRFRVEPCAAVTIALRFPDVSYLQLDSTFGAADLLPLAELLRGGAASGVTTLDLRRCEIGNAGCYVLQHALESAECPLRSLILSYNDIGEHGAIALAKAMWRSRTLERVDLRGNRIGVAGAVALAHVVKSNPALRYLDVSQNNLRIRGVQELHQALQARARRASRRLANATGNGAPKLRQVRRRAADADHPSGDGLRHRRSSVPPGAGAAGGSGSQSGVGSEDDGASTGDDGEIDDFDFEVDDEGGRVGDGGPGEEEALGRIAQSVAQGGIAEGGGRRGVRGVGPAPAAGGDGGGSGDGGESGDGGGEGSAGGGGGGGEAGGQPSKLVSQAMEGFLDPHLEWDLSQGRVGAEGIRVRWAGNLVNQEITHSIIHGVGLLMAVLGAIPMLQGALTATSVHAASVTVYVAGLVTFYVMATLRHSLFFLESTSRTLRALDHMCIYLLIASTYTPFLSVNLGRTWVGPITLASIWAAALVGALMAWLSGDRITSFKMIMYMGMGWAGIVTARPVMRCVDTGGLYLLLGGGAIYSIGAVFYSVGKRTPTTSRWRWAWYLLAVIASTLHYCAVLWYVADNPGCEGTDWW</sequence>
<name>A0A5A8DI66_CAFRO</name>
<dbReference type="Proteomes" id="UP000325113">
    <property type="component" value="Unassembled WGS sequence"/>
</dbReference>
<feature type="compositionally biased region" description="Gly residues" evidence="9">
    <location>
        <begin position="233"/>
        <end position="242"/>
    </location>
</feature>
<keyword evidence="2" id="KW-0343">GTPase activation</keyword>
<evidence type="ECO:0000313" key="15">
    <source>
        <dbReference type="Proteomes" id="UP000322899"/>
    </source>
</evidence>
<feature type="binding site" evidence="8">
    <location>
        <position position="445"/>
    </location>
    <ligand>
        <name>Zn(2+)</name>
        <dbReference type="ChEBI" id="CHEBI:29105"/>
    </ligand>
</feature>
<evidence type="ECO:0000313" key="16">
    <source>
        <dbReference type="Proteomes" id="UP000323011"/>
    </source>
</evidence>
<evidence type="ECO:0000256" key="5">
    <source>
        <dbReference type="ARBA" id="ARBA00022737"/>
    </source>
</evidence>
<evidence type="ECO:0000256" key="10">
    <source>
        <dbReference type="SAM" id="Phobius"/>
    </source>
</evidence>
<dbReference type="InterPro" id="IPR027038">
    <property type="entry name" value="RanGap"/>
</dbReference>
<keyword evidence="8" id="KW-0479">Metal-binding</keyword>
<dbReference type="SMART" id="SM00368">
    <property type="entry name" value="LRR_RI"/>
    <property type="match status" value="4"/>
</dbReference>
<dbReference type="InterPro" id="IPR004254">
    <property type="entry name" value="AdipoR/HlyIII-related"/>
</dbReference>
<dbReference type="EMBL" id="VLTN01000009">
    <property type="protein sequence ID" value="KAA0154942.1"/>
    <property type="molecule type" value="Genomic_DNA"/>
</dbReference>
<dbReference type="Proteomes" id="UP000323011">
    <property type="component" value="Unassembled WGS sequence"/>
</dbReference>
<evidence type="ECO:0000256" key="7">
    <source>
        <dbReference type="ARBA" id="ARBA00023136"/>
    </source>
</evidence>
<dbReference type="PANTHER" id="PTHR24113">
    <property type="entry name" value="RAN GTPASE-ACTIVATING PROTEIN 1"/>
    <property type="match status" value="1"/>
</dbReference>
<dbReference type="EMBL" id="VLTL01000015">
    <property type="protein sequence ID" value="KAA0170185.1"/>
    <property type="molecule type" value="Genomic_DNA"/>
</dbReference>
<accession>A0A5A8DI66</accession>
<protein>
    <recommendedName>
        <fullName evidence="19">Hemolysin III</fullName>
    </recommendedName>
</protein>
<evidence type="ECO:0000256" key="8">
    <source>
        <dbReference type="PIRSR" id="PIRSR604254-1"/>
    </source>
</evidence>
<keyword evidence="7 10" id="KW-0472">Membrane</keyword>
<feature type="transmembrane region" description="Helical" evidence="10">
    <location>
        <begin position="574"/>
        <end position="596"/>
    </location>
</feature>
<dbReference type="OrthoDB" id="186812at2759"/>
<dbReference type="SUPFAM" id="SSF52047">
    <property type="entry name" value="RNI-like"/>
    <property type="match status" value="1"/>
</dbReference>
<evidence type="ECO:0000256" key="6">
    <source>
        <dbReference type="ARBA" id="ARBA00022989"/>
    </source>
</evidence>
<dbReference type="Gene3D" id="3.80.10.10">
    <property type="entry name" value="Ribonuclease Inhibitor"/>
    <property type="match status" value="1"/>
</dbReference>
<dbReference type="PANTHER" id="PTHR24113:SF12">
    <property type="entry name" value="RAN GTPASE-ACTIVATING PROTEIN 1"/>
    <property type="match status" value="1"/>
</dbReference>
<feature type="compositionally biased region" description="Basic and acidic residues" evidence="9">
    <location>
        <begin position="209"/>
        <end position="221"/>
    </location>
</feature>
<keyword evidence="6 10" id="KW-1133">Transmembrane helix</keyword>
<dbReference type="Pfam" id="PF13516">
    <property type="entry name" value="LRR_6"/>
    <property type="match status" value="3"/>
</dbReference>
<feature type="region of interest" description="Disordered" evidence="9">
    <location>
        <begin position="295"/>
        <end position="350"/>
    </location>
</feature>
<feature type="transmembrane region" description="Helical" evidence="10">
    <location>
        <begin position="396"/>
        <end position="417"/>
    </location>
</feature>
<comment type="subcellular location">
    <subcellularLocation>
        <location evidence="1">Membrane</location>
        <topology evidence="1">Multi-pass membrane protein</topology>
    </subcellularLocation>
</comment>
<keyword evidence="3" id="KW-0433">Leucine-rich repeat</keyword>
<feature type="transmembrane region" description="Helical" evidence="10">
    <location>
        <begin position="463"/>
        <end position="479"/>
    </location>
</feature>
<keyword evidence="16" id="KW-1185">Reference proteome</keyword>
<evidence type="ECO:0000313" key="14">
    <source>
        <dbReference type="EMBL" id="KAA0175571.1"/>
    </source>
</evidence>
<dbReference type="EMBL" id="VLTO01000013">
    <property type="protein sequence ID" value="KAA0175571.1"/>
    <property type="molecule type" value="Genomic_DNA"/>
</dbReference>
<feature type="region of interest" description="Disordered" evidence="9">
    <location>
        <begin position="188"/>
        <end position="281"/>
    </location>
</feature>
<evidence type="ECO:0000256" key="9">
    <source>
        <dbReference type="SAM" id="MobiDB-lite"/>
    </source>
</evidence>
<evidence type="ECO:0000256" key="1">
    <source>
        <dbReference type="ARBA" id="ARBA00004141"/>
    </source>
</evidence>
<evidence type="ECO:0000313" key="12">
    <source>
        <dbReference type="EMBL" id="KAA0165085.1"/>
    </source>
</evidence>
<dbReference type="InterPro" id="IPR032675">
    <property type="entry name" value="LRR_dom_sf"/>
</dbReference>
<dbReference type="GO" id="GO:0046872">
    <property type="term" value="F:metal ion binding"/>
    <property type="evidence" value="ECO:0007669"/>
    <property type="project" value="UniProtKB-KW"/>
</dbReference>